<feature type="compositionally biased region" description="Acidic residues" evidence="1">
    <location>
        <begin position="192"/>
        <end position="220"/>
    </location>
</feature>
<dbReference type="Proteomes" id="UP001437256">
    <property type="component" value="Unassembled WGS sequence"/>
</dbReference>
<comment type="caution">
    <text evidence="2">The sequence shown here is derived from an EMBL/GenBank/DDBJ whole genome shotgun (WGS) entry which is preliminary data.</text>
</comment>
<protein>
    <submittedName>
        <fullName evidence="2">Uncharacterized protein</fullName>
    </submittedName>
</protein>
<feature type="region of interest" description="Disordered" evidence="1">
    <location>
        <begin position="185"/>
        <end position="264"/>
    </location>
</feature>
<feature type="compositionally biased region" description="Basic residues" evidence="1">
    <location>
        <begin position="32"/>
        <end position="51"/>
    </location>
</feature>
<sequence length="341" mass="37782">MEDDPEVYAGLPAHVQDKIDKAFYDALGYNTGRRRKGNQRHTRSRATKKRKVDLGGGFMIDDHNQQHSLGGGGGGFIVDDVLEPTAVGGGGFIVDDEEDRHGSLDNDQEKPEFIPLSTIPDALQLLDLDPDDAQVMGVFRRAASDWSDVQGDGPMTANRDTEEGLVGLKDWRAVCGVLLEGADILESVEPPDIGEDDSDDPPSDSYEPEDDDSDEYLEEQDISHQRRRRTRGTTAKMTAGSDLSSLSEDDEDEDAPSARRLTPRQRQTCLQAFALFFPDAPPADLPQQRLRISDIQRVAGLLKEKLKADEMVEMLETFSTAPDKSMSLEDFERMMIRAKLA</sequence>
<name>A0ABR2ZG51_9AGAR</name>
<reference evidence="2 3" key="1">
    <citation type="submission" date="2024-05" db="EMBL/GenBank/DDBJ databases">
        <title>A draft genome resource for the thread blight pathogen Marasmius tenuissimus strain MS-2.</title>
        <authorList>
            <person name="Yulfo-Soto G.E."/>
            <person name="Baruah I.K."/>
            <person name="Amoako-Attah I."/>
            <person name="Bukari Y."/>
            <person name="Meinhardt L.W."/>
            <person name="Bailey B.A."/>
            <person name="Cohen S.P."/>
        </authorList>
    </citation>
    <scope>NUCLEOTIDE SEQUENCE [LARGE SCALE GENOMIC DNA]</scope>
    <source>
        <strain evidence="2 3">MS-2</strain>
    </source>
</reference>
<dbReference type="EMBL" id="JBBXMP010000181">
    <property type="protein sequence ID" value="KAL0060310.1"/>
    <property type="molecule type" value="Genomic_DNA"/>
</dbReference>
<evidence type="ECO:0000256" key="1">
    <source>
        <dbReference type="SAM" id="MobiDB-lite"/>
    </source>
</evidence>
<evidence type="ECO:0000313" key="2">
    <source>
        <dbReference type="EMBL" id="KAL0060310.1"/>
    </source>
</evidence>
<accession>A0ABR2ZG51</accession>
<gene>
    <name evidence="2" type="ORF">AAF712_012876</name>
</gene>
<organism evidence="2 3">
    <name type="scientific">Marasmius tenuissimus</name>
    <dbReference type="NCBI Taxonomy" id="585030"/>
    <lineage>
        <taxon>Eukaryota</taxon>
        <taxon>Fungi</taxon>
        <taxon>Dikarya</taxon>
        <taxon>Basidiomycota</taxon>
        <taxon>Agaricomycotina</taxon>
        <taxon>Agaricomycetes</taxon>
        <taxon>Agaricomycetidae</taxon>
        <taxon>Agaricales</taxon>
        <taxon>Marasmiineae</taxon>
        <taxon>Marasmiaceae</taxon>
        <taxon>Marasmius</taxon>
    </lineage>
</organism>
<feature type="region of interest" description="Disordered" evidence="1">
    <location>
        <begin position="30"/>
        <end position="51"/>
    </location>
</feature>
<evidence type="ECO:0000313" key="3">
    <source>
        <dbReference type="Proteomes" id="UP001437256"/>
    </source>
</evidence>
<keyword evidence="3" id="KW-1185">Reference proteome</keyword>
<proteinExistence type="predicted"/>